<accession>A0A1Z5TDB0</accession>
<name>A0A1Z5TDB0_HORWE</name>
<proteinExistence type="predicted"/>
<dbReference type="AlphaFoldDB" id="A0A1Z5TDB0"/>
<protein>
    <submittedName>
        <fullName evidence="1">Uncharacterized protein</fullName>
    </submittedName>
</protein>
<dbReference type="VEuPathDB" id="FungiDB:BTJ68_05534"/>
<gene>
    <name evidence="1" type="ORF">BTJ68_05534</name>
</gene>
<sequence>METSVSGDSTTQAADLAGYTTFVTVVQTEFVYLIWCCCGHGEFLPIEKCARAAKLGYCWTVVWGDHNVVIPSQCSYCIAGLNEKCPLGGALTQEQRTLGNPKPIKQTNIASEEPIVRQDIGASGCGQGIADGLETLQMPEDFEFENASKGLSTSPGELEDILNTEFKDFDLSQELWHYE</sequence>
<dbReference type="InParanoid" id="A0A1Z5TDB0"/>
<evidence type="ECO:0000313" key="1">
    <source>
        <dbReference type="EMBL" id="OTA34022.1"/>
    </source>
</evidence>
<evidence type="ECO:0000313" key="2">
    <source>
        <dbReference type="Proteomes" id="UP000194280"/>
    </source>
</evidence>
<dbReference type="EMBL" id="MUNK01000066">
    <property type="protein sequence ID" value="OTA34022.1"/>
    <property type="molecule type" value="Genomic_DNA"/>
</dbReference>
<organism evidence="1 2">
    <name type="scientific">Hortaea werneckii EXF-2000</name>
    <dbReference type="NCBI Taxonomy" id="1157616"/>
    <lineage>
        <taxon>Eukaryota</taxon>
        <taxon>Fungi</taxon>
        <taxon>Dikarya</taxon>
        <taxon>Ascomycota</taxon>
        <taxon>Pezizomycotina</taxon>
        <taxon>Dothideomycetes</taxon>
        <taxon>Dothideomycetidae</taxon>
        <taxon>Mycosphaerellales</taxon>
        <taxon>Teratosphaeriaceae</taxon>
        <taxon>Hortaea</taxon>
    </lineage>
</organism>
<keyword evidence="2" id="KW-1185">Reference proteome</keyword>
<reference evidence="1 2" key="1">
    <citation type="submission" date="2017-01" db="EMBL/GenBank/DDBJ databases">
        <title>The recent genome duplication of the halophilic yeast Hortaea werneckii: insights from long-read sequencing.</title>
        <authorList>
            <person name="Sinha S."/>
            <person name="Flibotte S."/>
            <person name="Neira M."/>
            <person name="Lenassi M."/>
            <person name="Gostincar C."/>
            <person name="Stajich J.E."/>
            <person name="Nislow C.E."/>
        </authorList>
    </citation>
    <scope>NUCLEOTIDE SEQUENCE [LARGE SCALE GENOMIC DNA]</scope>
    <source>
        <strain evidence="1 2">EXF-2000</strain>
    </source>
</reference>
<dbReference type="OrthoDB" id="3942519at2759"/>
<comment type="caution">
    <text evidence="1">The sequence shown here is derived from an EMBL/GenBank/DDBJ whole genome shotgun (WGS) entry which is preliminary data.</text>
</comment>
<dbReference type="Proteomes" id="UP000194280">
    <property type="component" value="Unassembled WGS sequence"/>
</dbReference>